<dbReference type="SUPFAM" id="SSF160631">
    <property type="entry name" value="SMI1/KNR4-like"/>
    <property type="match status" value="1"/>
</dbReference>
<dbReference type="EMBL" id="CP062983">
    <property type="protein sequence ID" value="QPC81721.1"/>
    <property type="molecule type" value="Genomic_DNA"/>
</dbReference>
<evidence type="ECO:0008006" key="3">
    <source>
        <dbReference type="Google" id="ProtNLM"/>
    </source>
</evidence>
<sequence>MDEKQIVQLVAALREKGITFEKGLNNEQVKHIESVGTFQFPPDLREFLQYAVPISYTLQRWDGETTVYDHFPNWHHEPEAILQHHKNQIFDSFCFDVEHNQFWMKEWEIRPEKLKDAFEIVKLALEKAPPLIPLCGHRYLPAYPVMAGNPVLSMVQAIDTIYYGYNLENYFQNEFLRSGELVYGSPSDYRQIPFWSEIVC</sequence>
<dbReference type="PANTHER" id="PTHR32011:SF2">
    <property type="entry name" value="OS08G0472400 PROTEIN"/>
    <property type="match status" value="1"/>
</dbReference>
<accession>A0A7S8IDN6</accession>
<dbReference type="PANTHER" id="PTHR32011">
    <property type="entry name" value="OS08G0472400 PROTEIN"/>
    <property type="match status" value="1"/>
</dbReference>
<dbReference type="KEGG" id="pmet:G4Y79_18800"/>
<organism evidence="1 2">
    <name type="scientific">Phototrophicus methaneseepsis</name>
    <dbReference type="NCBI Taxonomy" id="2710758"/>
    <lineage>
        <taxon>Bacteria</taxon>
        <taxon>Bacillati</taxon>
        <taxon>Chloroflexota</taxon>
        <taxon>Candidatus Thermofontia</taxon>
        <taxon>Phototrophicales</taxon>
        <taxon>Phototrophicaceae</taxon>
        <taxon>Phototrophicus</taxon>
    </lineage>
</organism>
<evidence type="ECO:0000313" key="2">
    <source>
        <dbReference type="Proteomes" id="UP000594468"/>
    </source>
</evidence>
<name>A0A7S8IDN6_9CHLR</name>
<gene>
    <name evidence="1" type="ORF">G4Y79_18800</name>
</gene>
<dbReference type="InterPro" id="IPR037883">
    <property type="entry name" value="Knr4/Smi1-like_sf"/>
</dbReference>
<proteinExistence type="predicted"/>
<evidence type="ECO:0000313" key="1">
    <source>
        <dbReference type="EMBL" id="QPC81721.1"/>
    </source>
</evidence>
<reference evidence="1 2" key="1">
    <citation type="submission" date="2020-02" db="EMBL/GenBank/DDBJ databases">
        <authorList>
            <person name="Zheng R.K."/>
            <person name="Sun C.M."/>
        </authorList>
    </citation>
    <scope>NUCLEOTIDE SEQUENCE [LARGE SCALE GENOMIC DNA]</scope>
    <source>
        <strain evidence="2">rifampicinis</strain>
    </source>
</reference>
<dbReference type="RefSeq" id="WP_195169792.1">
    <property type="nucleotide sequence ID" value="NZ_CP062983.1"/>
</dbReference>
<protein>
    <recommendedName>
        <fullName evidence="3">SMI1/KNR4 family protein</fullName>
    </recommendedName>
</protein>
<dbReference type="Proteomes" id="UP000594468">
    <property type="component" value="Chromosome"/>
</dbReference>
<keyword evidence="2" id="KW-1185">Reference proteome</keyword>
<dbReference type="AlphaFoldDB" id="A0A7S8IDN6"/>